<dbReference type="CDD" id="cd00829">
    <property type="entry name" value="SCP-x_thiolase"/>
    <property type="match status" value="1"/>
</dbReference>
<accession>A0ABU8MYF9</accession>
<dbReference type="Pfam" id="PF22691">
    <property type="entry name" value="Thiolase_C_1"/>
    <property type="match status" value="1"/>
</dbReference>
<feature type="domain" description="Thiolase N-terminal" evidence="1">
    <location>
        <begin position="20"/>
        <end position="221"/>
    </location>
</feature>
<comment type="caution">
    <text evidence="3">The sequence shown here is derived from an EMBL/GenBank/DDBJ whole genome shotgun (WGS) entry which is preliminary data.</text>
</comment>
<dbReference type="PANTHER" id="PTHR42870">
    <property type="entry name" value="ACETYL-COA C-ACETYLTRANSFERASE"/>
    <property type="match status" value="1"/>
</dbReference>
<dbReference type="SUPFAM" id="SSF53901">
    <property type="entry name" value="Thiolase-like"/>
    <property type="match status" value="2"/>
</dbReference>
<reference evidence="3 4" key="1">
    <citation type="submission" date="2024-03" db="EMBL/GenBank/DDBJ databases">
        <title>Actinomycetospora sp. OC33-EN06, a novel actinomycete isolated from wild orchid (Aerides multiflora).</title>
        <authorList>
            <person name="Suriyachadkun C."/>
        </authorList>
    </citation>
    <scope>NUCLEOTIDE SEQUENCE [LARGE SCALE GENOMIC DNA]</scope>
    <source>
        <strain evidence="3 4">OC33-EN06</strain>
    </source>
</reference>
<dbReference type="InterPro" id="IPR020616">
    <property type="entry name" value="Thiolase_N"/>
</dbReference>
<dbReference type="InterPro" id="IPR002155">
    <property type="entry name" value="Thiolase"/>
</dbReference>
<keyword evidence="4" id="KW-1185">Reference proteome</keyword>
<evidence type="ECO:0000313" key="3">
    <source>
        <dbReference type="EMBL" id="MEJ2885167.1"/>
    </source>
</evidence>
<dbReference type="Proteomes" id="UP001370100">
    <property type="component" value="Unassembled WGS sequence"/>
</dbReference>
<dbReference type="Gene3D" id="3.40.47.10">
    <property type="match status" value="1"/>
</dbReference>
<dbReference type="InterPro" id="IPR055140">
    <property type="entry name" value="Thiolase_C_2"/>
</dbReference>
<dbReference type="RefSeq" id="WP_337711661.1">
    <property type="nucleotide sequence ID" value="NZ_JBBEGL010000001.1"/>
</dbReference>
<evidence type="ECO:0000259" key="2">
    <source>
        <dbReference type="Pfam" id="PF22691"/>
    </source>
</evidence>
<gene>
    <name evidence="3" type="ORF">WCD41_01795</name>
</gene>
<dbReference type="PIRSF" id="PIRSF000429">
    <property type="entry name" value="Ac-CoA_Ac_transf"/>
    <property type="match status" value="1"/>
</dbReference>
<evidence type="ECO:0000313" key="4">
    <source>
        <dbReference type="Proteomes" id="UP001370100"/>
    </source>
</evidence>
<dbReference type="PANTHER" id="PTHR42870:SF1">
    <property type="entry name" value="NON-SPECIFIC LIPID-TRANSFER PROTEIN-LIKE 2"/>
    <property type="match status" value="1"/>
</dbReference>
<dbReference type="InterPro" id="IPR016039">
    <property type="entry name" value="Thiolase-like"/>
</dbReference>
<name>A0ABU8MYF9_9PSEU</name>
<dbReference type="Pfam" id="PF00108">
    <property type="entry name" value="Thiolase_N"/>
    <property type="match status" value="1"/>
</dbReference>
<dbReference type="EMBL" id="JBBEGL010000001">
    <property type="protein sequence ID" value="MEJ2885167.1"/>
    <property type="molecule type" value="Genomic_DNA"/>
</dbReference>
<proteinExistence type="predicted"/>
<feature type="domain" description="Thiolase C-terminal" evidence="2">
    <location>
        <begin position="232"/>
        <end position="375"/>
    </location>
</feature>
<sequence length="377" mass="37748">MAITAHVAGIAATPYGRQPGRTALDWQAAAAGAALADAGLVAPDVDAVICGYATTAGHLMPADLLAERIGARPAIAHGTSAGGATGLVMLAQAVRLVRAGDARAVLVVGGEDRRSGQTTETSTRTLAQVGHAELEVPLGGTVPAYYALLASAHLAARRLSPADLAPLAVQMRAHAATTPGAHLTEPITVDDVLASRPVAEPLRLLDCCPVSDGGAAVVVTAAPAAVAVTGVGEAHRHQHLTEADLDDLGARRAASTALDRAGRTVDDVDVAGVYDSFTVTLAILLEEIGFCAPGTAGADAAAGRFARDGALPLNTHGGLLSYGHCGVGGGMAHLVEVVTQLRGTAGARQVPDAPRVGFVHGDGGVMSAHASAVLEVV</sequence>
<organism evidence="3 4">
    <name type="scientific">Actinomycetospora aeridis</name>
    <dbReference type="NCBI Taxonomy" id="3129231"/>
    <lineage>
        <taxon>Bacteria</taxon>
        <taxon>Bacillati</taxon>
        <taxon>Actinomycetota</taxon>
        <taxon>Actinomycetes</taxon>
        <taxon>Pseudonocardiales</taxon>
        <taxon>Pseudonocardiaceae</taxon>
        <taxon>Actinomycetospora</taxon>
    </lineage>
</organism>
<protein>
    <submittedName>
        <fullName evidence="3">Thiolase family protein</fullName>
    </submittedName>
</protein>
<evidence type="ECO:0000259" key="1">
    <source>
        <dbReference type="Pfam" id="PF00108"/>
    </source>
</evidence>